<dbReference type="AlphaFoldDB" id="A0A0V1MEI1"/>
<evidence type="ECO:0000313" key="1">
    <source>
        <dbReference type="EMBL" id="KRZ70044.1"/>
    </source>
</evidence>
<protein>
    <submittedName>
        <fullName evidence="1">Uncharacterized protein</fullName>
    </submittedName>
</protein>
<comment type="caution">
    <text evidence="1">The sequence shown here is derived from an EMBL/GenBank/DDBJ whole genome shotgun (WGS) entry which is preliminary data.</text>
</comment>
<dbReference type="EMBL" id="JYDO01000122">
    <property type="protein sequence ID" value="KRZ70044.1"/>
    <property type="molecule type" value="Genomic_DNA"/>
</dbReference>
<organism evidence="1 2">
    <name type="scientific">Trichinella papuae</name>
    <dbReference type="NCBI Taxonomy" id="268474"/>
    <lineage>
        <taxon>Eukaryota</taxon>
        <taxon>Metazoa</taxon>
        <taxon>Ecdysozoa</taxon>
        <taxon>Nematoda</taxon>
        <taxon>Enoplea</taxon>
        <taxon>Dorylaimia</taxon>
        <taxon>Trichinellida</taxon>
        <taxon>Trichinellidae</taxon>
        <taxon>Trichinella</taxon>
    </lineage>
</organism>
<evidence type="ECO:0000313" key="2">
    <source>
        <dbReference type="Proteomes" id="UP000054843"/>
    </source>
</evidence>
<sequence length="218" mass="24124">MERASSKDRKTNTLRDSRVAEADALAEGNNALYDTPFLALRCVPSESIAIRREPRIEEPWKQSALQKSVAETSEADAVEKGNNGLYGMHCINPYCYHLQKRHNAERPHERRIACLSKAAEKDNTTRSIESPAKTLQPFAPVQYTICPVLTIPGVFPRSCRVALPTRLDANKPEAILVGCVRNVNEQNTILPVITSMELIARKTGIGSSTMQPPSIDKA</sequence>
<reference evidence="1 2" key="1">
    <citation type="submission" date="2015-01" db="EMBL/GenBank/DDBJ databases">
        <title>Evolution of Trichinella species and genotypes.</title>
        <authorList>
            <person name="Korhonen P.K."/>
            <person name="Edoardo P."/>
            <person name="Giuseppe L.R."/>
            <person name="Gasser R.B."/>
        </authorList>
    </citation>
    <scope>NUCLEOTIDE SEQUENCE [LARGE SCALE GENOMIC DNA]</scope>
    <source>
        <strain evidence="1">ISS1980</strain>
    </source>
</reference>
<gene>
    <name evidence="1" type="ORF">T10_12707</name>
</gene>
<keyword evidence="2" id="KW-1185">Reference proteome</keyword>
<accession>A0A0V1MEI1</accession>
<dbReference type="Proteomes" id="UP000054843">
    <property type="component" value="Unassembled WGS sequence"/>
</dbReference>
<proteinExistence type="predicted"/>
<name>A0A0V1MEI1_9BILA</name>